<comment type="caution">
    <text evidence="2">The sequence shown here is derived from an EMBL/GenBank/DDBJ whole genome shotgun (WGS) entry which is preliminary data.</text>
</comment>
<evidence type="ECO:0000256" key="1">
    <source>
        <dbReference type="SAM" id="MobiDB-lite"/>
    </source>
</evidence>
<gene>
    <name evidence="2" type="ORF">FRX48_06349</name>
</gene>
<reference evidence="2 3" key="1">
    <citation type="submission" date="2019-09" db="EMBL/GenBank/DDBJ databases">
        <title>The hologenome of the rock-dwelling lichen Lasallia pustulata.</title>
        <authorList>
            <person name="Greshake Tzovaras B."/>
            <person name="Segers F."/>
            <person name="Bicker A."/>
            <person name="Dal Grande F."/>
            <person name="Otte J."/>
            <person name="Hankeln T."/>
            <person name="Schmitt I."/>
            <person name="Ebersberger I."/>
        </authorList>
    </citation>
    <scope>NUCLEOTIDE SEQUENCE [LARGE SCALE GENOMIC DNA]</scope>
    <source>
        <strain evidence="2">A1-1</strain>
    </source>
</reference>
<feature type="region of interest" description="Disordered" evidence="1">
    <location>
        <begin position="46"/>
        <end position="72"/>
    </location>
</feature>
<dbReference type="Proteomes" id="UP000324767">
    <property type="component" value="Unassembled WGS sequence"/>
</dbReference>
<name>A0A5M8PK07_9LECA</name>
<evidence type="ECO:0000313" key="2">
    <source>
        <dbReference type="EMBL" id="KAA6409737.1"/>
    </source>
</evidence>
<dbReference type="AlphaFoldDB" id="A0A5M8PK07"/>
<evidence type="ECO:0000313" key="3">
    <source>
        <dbReference type="Proteomes" id="UP000324767"/>
    </source>
</evidence>
<proteinExistence type="predicted"/>
<accession>A0A5M8PK07</accession>
<protein>
    <submittedName>
        <fullName evidence="2">Uncharacterized protein</fullName>
    </submittedName>
</protein>
<sequence length="118" mass="13395">MRYIKHRSAHGPVALQENDRAVFLVLALEPSETLFSQRCAWAQPNVEPARQNIGKPADHRPNLRPSDPHPPTQLLARFLGHGRVLLLARKTWFMAKTIRDKPPSCSNFDSAHVIRQVC</sequence>
<organism evidence="2 3">
    <name type="scientific">Lasallia pustulata</name>
    <dbReference type="NCBI Taxonomy" id="136370"/>
    <lineage>
        <taxon>Eukaryota</taxon>
        <taxon>Fungi</taxon>
        <taxon>Dikarya</taxon>
        <taxon>Ascomycota</taxon>
        <taxon>Pezizomycotina</taxon>
        <taxon>Lecanoromycetes</taxon>
        <taxon>OSLEUM clade</taxon>
        <taxon>Umbilicariomycetidae</taxon>
        <taxon>Umbilicariales</taxon>
        <taxon>Umbilicariaceae</taxon>
        <taxon>Lasallia</taxon>
    </lineage>
</organism>
<dbReference type="EMBL" id="VXIT01000010">
    <property type="protein sequence ID" value="KAA6409737.1"/>
    <property type="molecule type" value="Genomic_DNA"/>
</dbReference>